<accession>A0A0P0R6A1</accession>
<evidence type="ECO:0000256" key="2">
    <source>
        <dbReference type="ARBA" id="ARBA00022630"/>
    </source>
</evidence>
<dbReference type="GO" id="GO:0047545">
    <property type="term" value="F:(S)-2-hydroxyglutarate dehydrogenase activity"/>
    <property type="evidence" value="ECO:0007669"/>
    <property type="project" value="TreeGrafter"/>
</dbReference>
<evidence type="ECO:0000256" key="6">
    <source>
        <dbReference type="SAM" id="MobiDB-lite"/>
    </source>
</evidence>
<keyword evidence="2" id="KW-0285">Flavoprotein</keyword>
<proteinExistence type="inferred from homology"/>
<gene>
    <name evidence="8" type="ORF">K788_0008036</name>
</gene>
<keyword evidence="4" id="KW-0560">Oxidoreductase</keyword>
<dbReference type="InterPro" id="IPR036188">
    <property type="entry name" value="FAD/NAD-bd_sf"/>
</dbReference>
<keyword evidence="3" id="KW-0274">FAD</keyword>
<dbReference type="Pfam" id="PF01266">
    <property type="entry name" value="DAO"/>
    <property type="match status" value="1"/>
</dbReference>
<name>A0A0P0R6A1_9BURK</name>
<dbReference type="PANTHER" id="PTHR43104:SF4">
    <property type="entry name" value="L-2-HYDROXYGLUTARATE DEHYDROGENASE, MITOCHONDRIAL"/>
    <property type="match status" value="1"/>
</dbReference>
<dbReference type="Gene3D" id="3.30.9.10">
    <property type="entry name" value="D-Amino Acid Oxidase, subunit A, domain 2"/>
    <property type="match status" value="1"/>
</dbReference>
<dbReference type="SUPFAM" id="SSF51905">
    <property type="entry name" value="FAD/NAD(P)-binding domain"/>
    <property type="match status" value="1"/>
</dbReference>
<sequence length="406" mass="43358">MHVKRSTARGHGFDDTARYRNPGGRRGRTRRIEPRPTDMDQIECVVIGAGVVGLAVARALAARGREVIVLEAAEAIGVGTSSRNSEVIHAGIYYPRGSLKAALCVRGREMLYDYCAERGVPHQRCGKLLVATARNQIPQLESIMARGKENGVLDLMRISGEEAQALEPALQCVEAVFSPQTGIVDSHQLMLALQGDAERDGAVCAFHAPVEAIEAINGRFIVKVGGSSPTTIGAACVINSAGLQANAIARKIRGLDARHVPPLYLARGNYFSISGRAPFHRLIYPMPNEAGLGVHLTIDLGGQARFGPDVEWVDSINYDVDPQRAEAFYAAIRAYWPALPDHALQPAYAGIRPKLSGPGEPAADFLIQGPAAHGVRGLVNLFGIESPGLTASLAIAQRVCEVSGRA</sequence>
<dbReference type="EMBL" id="CP012746">
    <property type="protein sequence ID" value="ALL63366.1"/>
    <property type="molecule type" value="Genomic_DNA"/>
</dbReference>
<dbReference type="PANTHER" id="PTHR43104">
    <property type="entry name" value="L-2-HYDROXYGLUTARATE DEHYDROGENASE, MITOCHONDRIAL"/>
    <property type="match status" value="1"/>
</dbReference>
<evidence type="ECO:0000256" key="4">
    <source>
        <dbReference type="ARBA" id="ARBA00023002"/>
    </source>
</evidence>
<evidence type="ECO:0000313" key="9">
    <source>
        <dbReference type="Proteomes" id="UP000019146"/>
    </source>
</evidence>
<evidence type="ECO:0000256" key="5">
    <source>
        <dbReference type="ARBA" id="ARBA00037941"/>
    </source>
</evidence>
<reference evidence="8 9" key="1">
    <citation type="journal article" date="2014" name="Genome Announc.">
        <title>Draft Genome Sequence of the Haloacid-Degrading Burkholderia caribensis Strain MBA4.</title>
        <authorList>
            <person name="Pan Y."/>
            <person name="Kong K.F."/>
            <person name="Tsang J.S."/>
        </authorList>
    </citation>
    <scope>NUCLEOTIDE SEQUENCE [LARGE SCALE GENOMIC DNA]</scope>
    <source>
        <strain evidence="8 9">MBA4</strain>
    </source>
</reference>
<evidence type="ECO:0000259" key="7">
    <source>
        <dbReference type="Pfam" id="PF01266"/>
    </source>
</evidence>
<evidence type="ECO:0000256" key="1">
    <source>
        <dbReference type="ARBA" id="ARBA00001974"/>
    </source>
</evidence>
<dbReference type="InterPro" id="IPR006076">
    <property type="entry name" value="FAD-dep_OxRdtase"/>
</dbReference>
<dbReference type="Proteomes" id="UP000019146">
    <property type="component" value="Chromosome 1"/>
</dbReference>
<evidence type="ECO:0000313" key="8">
    <source>
        <dbReference type="EMBL" id="ALL63366.1"/>
    </source>
</evidence>
<dbReference type="Gene3D" id="3.50.50.60">
    <property type="entry name" value="FAD/NAD(P)-binding domain"/>
    <property type="match status" value="1"/>
</dbReference>
<dbReference type="AlphaFoldDB" id="A0A0P0R6A1"/>
<feature type="domain" description="FAD dependent oxidoreductase" evidence="7">
    <location>
        <begin position="44"/>
        <end position="401"/>
    </location>
</feature>
<feature type="region of interest" description="Disordered" evidence="6">
    <location>
        <begin position="1"/>
        <end position="35"/>
    </location>
</feature>
<protein>
    <submittedName>
        <fullName evidence="8">Aminobutyraldehyde dehydrogenase</fullName>
    </submittedName>
</protein>
<evidence type="ECO:0000256" key="3">
    <source>
        <dbReference type="ARBA" id="ARBA00022827"/>
    </source>
</evidence>
<dbReference type="KEGG" id="bcai:K788_0008036"/>
<comment type="cofactor">
    <cofactor evidence="1">
        <name>FAD</name>
        <dbReference type="ChEBI" id="CHEBI:57692"/>
    </cofactor>
</comment>
<comment type="similarity">
    <text evidence="5">Belongs to the L2HGDH family.</text>
</comment>
<organism evidence="8 9">
    <name type="scientific">Paraburkholderia caribensis MBA4</name>
    <dbReference type="NCBI Taxonomy" id="1323664"/>
    <lineage>
        <taxon>Bacteria</taxon>
        <taxon>Pseudomonadati</taxon>
        <taxon>Pseudomonadota</taxon>
        <taxon>Betaproteobacteria</taxon>
        <taxon>Burkholderiales</taxon>
        <taxon>Burkholderiaceae</taxon>
        <taxon>Paraburkholderia</taxon>
    </lineage>
</organism>